<dbReference type="PANTHER" id="PTHR41710">
    <property type="entry name" value="GLYCOSYL TRANSFERASE, FAMILY 39"/>
    <property type="match status" value="1"/>
</dbReference>
<evidence type="ECO:0000313" key="3">
    <source>
        <dbReference type="EMBL" id="EFW92564.1"/>
    </source>
</evidence>
<dbReference type="eggNOG" id="arCOG00562">
    <property type="taxonomic scope" value="Archaea"/>
</dbReference>
<keyword evidence="1" id="KW-1133">Transmembrane helix</keyword>
<gene>
    <name evidence="4" type="ORF">SAMN05444342_0892</name>
    <name evidence="3" type="ORF">ZOD2009_06839</name>
</gene>
<feature type="transmembrane region" description="Helical" evidence="1">
    <location>
        <begin position="398"/>
        <end position="422"/>
    </location>
</feature>
<name>E7QRE5_HALPU</name>
<dbReference type="OrthoDB" id="313515at2157"/>
<dbReference type="STRING" id="797209.GCA_000376445_00048"/>
<reference evidence="3 5" key="1">
    <citation type="journal article" date="2014" name="ISME J.">
        <title>Trehalose/2-sulfotrehalose biosynthesis and glycine-betaine uptake are widely spread mechanisms for osmoadaptation in the Halobacteriales.</title>
        <authorList>
            <person name="Youssef N.H."/>
            <person name="Savage-Ashlock K.N."/>
            <person name="McCully A.L."/>
            <person name="Luedtke B."/>
            <person name="Shaw E.I."/>
            <person name="Hoff W.D."/>
            <person name="Elshahed M.S."/>
        </authorList>
    </citation>
    <scope>NUCLEOTIDE SEQUENCE [LARGE SCALE GENOMIC DNA]</scope>
    <source>
        <strain evidence="3 5">DX253</strain>
    </source>
</reference>
<feature type="transmembrane region" description="Helical" evidence="1">
    <location>
        <begin position="337"/>
        <end position="355"/>
    </location>
</feature>
<dbReference type="InterPro" id="IPR038731">
    <property type="entry name" value="RgtA/B/C-like"/>
</dbReference>
<organism evidence="3 5">
    <name type="scientific">Haladaptatus paucihalophilus DX253</name>
    <dbReference type="NCBI Taxonomy" id="797209"/>
    <lineage>
        <taxon>Archaea</taxon>
        <taxon>Methanobacteriati</taxon>
        <taxon>Methanobacteriota</taxon>
        <taxon>Stenosarchaea group</taxon>
        <taxon>Halobacteria</taxon>
        <taxon>Halobacteriales</taxon>
        <taxon>Haladaptataceae</taxon>
        <taxon>Haladaptatus</taxon>
    </lineage>
</organism>
<feature type="transmembrane region" description="Helical" evidence="1">
    <location>
        <begin position="367"/>
        <end position="386"/>
    </location>
</feature>
<evidence type="ECO:0000259" key="2">
    <source>
        <dbReference type="Pfam" id="PF13231"/>
    </source>
</evidence>
<dbReference type="PANTHER" id="PTHR41710:SF2">
    <property type="entry name" value="GLYCOSYL TRANSFERASE FAMILY 39_83 DOMAIN-CONTAINING PROTEIN"/>
    <property type="match status" value="1"/>
</dbReference>
<accession>E7QRE5</accession>
<reference evidence="6" key="3">
    <citation type="submission" date="2016-11" db="EMBL/GenBank/DDBJ databases">
        <authorList>
            <person name="Varghese N."/>
            <person name="Submissions S."/>
        </authorList>
    </citation>
    <scope>NUCLEOTIDE SEQUENCE [LARGE SCALE GENOMIC DNA]</scope>
    <source>
        <strain evidence="6">DX253</strain>
    </source>
</reference>
<feature type="transmembrane region" description="Helical" evidence="1">
    <location>
        <begin position="230"/>
        <end position="250"/>
    </location>
</feature>
<feature type="domain" description="Glycosyltransferase RgtA/B/C/D-like" evidence="2">
    <location>
        <begin position="68"/>
        <end position="201"/>
    </location>
</feature>
<keyword evidence="1" id="KW-0812">Transmembrane</keyword>
<dbReference type="NCBIfam" id="TIGR03663">
    <property type="entry name" value="flippase activity-associated protein Agl23"/>
    <property type="match status" value="1"/>
</dbReference>
<dbReference type="AlphaFoldDB" id="E7QRE5"/>
<feature type="transmembrane region" description="Helical" evidence="1">
    <location>
        <begin position="139"/>
        <end position="156"/>
    </location>
</feature>
<dbReference type="PATRIC" id="fig|797209.4.peg.1359"/>
<dbReference type="Proteomes" id="UP000184203">
    <property type="component" value="Unassembled WGS sequence"/>
</dbReference>
<dbReference type="InterPro" id="IPR016950">
    <property type="entry name" value="Manno-Trfase_MA4085_prd"/>
</dbReference>
<dbReference type="PIRSF" id="PIRSF030218">
    <property type="entry name" value="Mannosyltr_MA4085_prd"/>
    <property type="match status" value="1"/>
</dbReference>
<keyword evidence="6" id="KW-1185">Reference proteome</keyword>
<dbReference type="InterPro" id="IPR019962">
    <property type="entry name" value="CHP03663"/>
</dbReference>
<feature type="transmembrane region" description="Helical" evidence="1">
    <location>
        <begin position="17"/>
        <end position="35"/>
    </location>
</feature>
<dbReference type="EMBL" id="AEMG01000006">
    <property type="protein sequence ID" value="EFW92564.1"/>
    <property type="molecule type" value="Genomic_DNA"/>
</dbReference>
<keyword evidence="1" id="KW-0472">Membrane</keyword>
<protein>
    <submittedName>
        <fullName evidence="3">Dolichyl-phosphate-mannose-proteinmannosyltransfe rase</fullName>
    </submittedName>
    <submittedName>
        <fullName evidence="4">TIGR03663 family protein</fullName>
    </submittedName>
</protein>
<evidence type="ECO:0000313" key="6">
    <source>
        <dbReference type="Proteomes" id="UP000184203"/>
    </source>
</evidence>
<dbReference type="EMBL" id="FRAN01000001">
    <property type="protein sequence ID" value="SHK19110.1"/>
    <property type="molecule type" value="Genomic_DNA"/>
</dbReference>
<sequence>MSSSEHPLSGWTARNRGFASICAVTVVALVLRLFALGDRFAHWDEARVGYWILRYQKTGIWHYHADIHGPFFPQVNSVLFELFGASDFMARLPVALVTGLLPLAAWLYRDHLRDSELVAFALLLAVNPVALYYSRVMRYDMLLAAFMVFALGFYLRAQATGKARYLYAGTLALALGFTTKENALLYVASWLGAAVLLFDHRLFLARNYDREWTGTFVDTVTETGRGLLRFAPHIALCVVEFFVVIVYFYAPRTNGTSGPGLWKAVSNPSMFGAVISEATVGSWNEFTGQWVKSQGHAYLPYLEHFIAVLEQGAFVVVVLAVLGFLAARYVDDRPRDLVSFAFYWGAVSVLGYPLVTDIQAGWVTVHAIVPLMIPAAVGASIIYHWGREAYEDDDTFSTAAAGVIALFLVVQVAFPAITVVYLHPQDANAPGLFGGQHHNDIVQWGQPADGIKPTMEKVQRVSQANREGTDVLYYGYLNEDSSYVFYVPNEDGNTDYRNNGGWYNRLPLPWYTEMVDANVDSTLDNESLQTRQPPVVITRASRKEDVEKYLDGYRVYDHELTLWGAPTTIYIKESALREANRAA</sequence>
<dbReference type="Proteomes" id="UP000003751">
    <property type="component" value="Unassembled WGS sequence"/>
</dbReference>
<dbReference type="RefSeq" id="WP_007978274.1">
    <property type="nucleotide sequence ID" value="NZ_AEMG01000006.1"/>
</dbReference>
<feature type="transmembrane region" description="Helical" evidence="1">
    <location>
        <begin position="88"/>
        <end position="108"/>
    </location>
</feature>
<reference evidence="4" key="2">
    <citation type="submission" date="2016-11" db="EMBL/GenBank/DDBJ databases">
        <authorList>
            <person name="Jaros S."/>
            <person name="Januszkiewicz K."/>
            <person name="Wedrychowicz H."/>
        </authorList>
    </citation>
    <scope>NUCLEOTIDE SEQUENCE [LARGE SCALE GENOMIC DNA]</scope>
    <source>
        <strain evidence="4">DX253</strain>
    </source>
</reference>
<evidence type="ECO:0000313" key="4">
    <source>
        <dbReference type="EMBL" id="SHK19110.1"/>
    </source>
</evidence>
<evidence type="ECO:0000256" key="1">
    <source>
        <dbReference type="SAM" id="Phobius"/>
    </source>
</evidence>
<proteinExistence type="predicted"/>
<feature type="transmembrane region" description="Helical" evidence="1">
    <location>
        <begin position="305"/>
        <end position="325"/>
    </location>
</feature>
<feature type="transmembrane region" description="Helical" evidence="1">
    <location>
        <begin position="185"/>
        <end position="204"/>
    </location>
</feature>
<feature type="transmembrane region" description="Helical" evidence="1">
    <location>
        <begin position="115"/>
        <end position="133"/>
    </location>
</feature>
<dbReference type="Pfam" id="PF13231">
    <property type="entry name" value="PMT_2"/>
    <property type="match status" value="1"/>
</dbReference>
<evidence type="ECO:0000313" key="5">
    <source>
        <dbReference type="Proteomes" id="UP000003751"/>
    </source>
</evidence>